<proteinExistence type="inferred from homology"/>
<evidence type="ECO:0000256" key="2">
    <source>
        <dbReference type="ARBA" id="ARBA00004193"/>
    </source>
</evidence>
<evidence type="ECO:0000256" key="9">
    <source>
        <dbReference type="ARBA" id="ARBA00023136"/>
    </source>
</evidence>
<evidence type="ECO:0000256" key="12">
    <source>
        <dbReference type="RuleBase" id="RU367119"/>
    </source>
</evidence>
<protein>
    <recommendedName>
        <fullName evidence="12">Phosphate-binding protein</fullName>
    </recommendedName>
</protein>
<keyword evidence="6 12" id="KW-1003">Cell membrane</keyword>
<dbReference type="InterPro" id="IPR050811">
    <property type="entry name" value="Phosphate_ABC_transporter"/>
</dbReference>
<keyword evidence="10 12" id="KW-0564">Palmitate</keyword>
<evidence type="ECO:0000256" key="11">
    <source>
        <dbReference type="ARBA" id="ARBA00023288"/>
    </source>
</evidence>
<reference evidence="15" key="1">
    <citation type="journal article" date="2011" name="J. Bacteriol.">
        <title>Annotated genome sequence of Lactobacillus pentosus MP-10, which has probiotic potential, from naturally fermented Alorena green table olives.</title>
        <authorList>
            <person name="Abriouel H."/>
            <person name="Benomar N."/>
            <person name="Perez Pulido R."/>
            <person name="Canamero M.M."/>
            <person name="Galvez A."/>
        </authorList>
    </citation>
    <scope>NUCLEOTIDE SEQUENCE</scope>
    <source>
        <strain evidence="15">MP-10</strain>
    </source>
</reference>
<evidence type="ECO:0000256" key="6">
    <source>
        <dbReference type="ARBA" id="ARBA00022475"/>
    </source>
</evidence>
<dbReference type="NCBIfam" id="TIGR02136">
    <property type="entry name" value="ptsS_2"/>
    <property type="match status" value="1"/>
</dbReference>
<evidence type="ECO:0000256" key="10">
    <source>
        <dbReference type="ARBA" id="ARBA00023139"/>
    </source>
</evidence>
<dbReference type="GO" id="GO:0006817">
    <property type="term" value="P:phosphate ion transport"/>
    <property type="evidence" value="ECO:0007669"/>
    <property type="project" value="UniProtKB-UniRule"/>
</dbReference>
<comment type="subunit">
    <text evidence="4 12">The complex is composed of two ATP-binding proteins (PstB), two transmembrane proteins (PstC and PstA) and a solute-binding protein (PstS).</text>
</comment>
<comment type="subcellular location">
    <subcellularLocation>
        <location evidence="2 12">Cell membrane</location>
        <topology evidence="2 12">Lipid-anchor</topology>
    </subcellularLocation>
</comment>
<keyword evidence="5 12" id="KW-0813">Transport</keyword>
<keyword evidence="8" id="KW-0732">Signal</keyword>
<dbReference type="SUPFAM" id="SSF53850">
    <property type="entry name" value="Periplasmic binding protein-like II"/>
    <property type="match status" value="1"/>
</dbReference>
<dbReference type="InterPro" id="IPR024370">
    <property type="entry name" value="PBP_domain"/>
</dbReference>
<dbReference type="GO" id="GO:0005886">
    <property type="term" value="C:plasma membrane"/>
    <property type="evidence" value="ECO:0007669"/>
    <property type="project" value="UniProtKB-SubCell"/>
</dbReference>
<evidence type="ECO:0000256" key="8">
    <source>
        <dbReference type="ARBA" id="ARBA00022729"/>
    </source>
</evidence>
<dbReference type="Pfam" id="PF12849">
    <property type="entry name" value="PBP_like_2"/>
    <property type="match status" value="1"/>
</dbReference>
<keyword evidence="11 12" id="KW-0449">Lipoprotein</keyword>
<dbReference type="CDD" id="cd13653">
    <property type="entry name" value="PBP2_phosphate_like_1"/>
    <property type="match status" value="1"/>
</dbReference>
<dbReference type="PANTHER" id="PTHR30570:SF4">
    <property type="entry name" value="PHOSPHATE-BINDING PROTEIN PSTS 1"/>
    <property type="match status" value="1"/>
</dbReference>
<evidence type="ECO:0000256" key="5">
    <source>
        <dbReference type="ARBA" id="ARBA00022448"/>
    </source>
</evidence>
<keyword evidence="13" id="KW-1133">Transmembrane helix</keyword>
<keyword evidence="13" id="KW-0812">Transmembrane</keyword>
<name>F6IVP8_LACPE</name>
<evidence type="ECO:0000256" key="4">
    <source>
        <dbReference type="ARBA" id="ARBA00011529"/>
    </source>
</evidence>
<dbReference type="GO" id="GO:0042301">
    <property type="term" value="F:phosphate ion binding"/>
    <property type="evidence" value="ECO:0007669"/>
    <property type="project" value="UniProtKB-UniRule"/>
</dbReference>
<comment type="function">
    <text evidence="12">Involved in the system for phosphate transport across the cytoplasmic membrane.</text>
</comment>
<accession>F6IVP8</accession>
<keyword evidence="7 12" id="KW-0592">Phosphate transport</keyword>
<gene>
    <name evidence="15" type="ORF">LPE_01715</name>
</gene>
<dbReference type="InterPro" id="IPR011862">
    <property type="entry name" value="Phos-bd"/>
</dbReference>
<dbReference type="EMBL" id="FR871807">
    <property type="protein sequence ID" value="CCB82688.1"/>
    <property type="molecule type" value="Genomic_DNA"/>
</dbReference>
<evidence type="ECO:0000256" key="13">
    <source>
        <dbReference type="SAM" id="Phobius"/>
    </source>
</evidence>
<dbReference type="AlphaFoldDB" id="F6IVP8"/>
<sequence>MGRRYTFMKKSRVIQLIGLVVIIGLVGLAYVRRDRTSASESITAVGSTALQPLVEAAGEQYSSTHTGVFINVQGGGSGTGLSQIQSGAVAIGNSDIFAEEQSGITASKLIDHRVAVVGIAPIVNKRAGVTNLTQQQLIQIFTGKVKNWREVGGRDLPITLINRAQGSGTRKTFERYALKGHESIESQEQDSSGLARSIVASTPGAISYVAFSYLDKSVQTVKVDGVRPTEQNVRNNRWYIWSYEHLYTGKNPNQLTKKFIDYILSTAVQQKLVKQLGYISVHDMQVQRNAAGKVSVVK</sequence>
<comment type="similarity">
    <text evidence="3 12">Belongs to the PstS family.</text>
</comment>
<comment type="function">
    <text evidence="1">Part of the ABC transporter complex PstSACB involved in phosphate import.</text>
</comment>
<keyword evidence="9 13" id="KW-0472">Membrane</keyword>
<dbReference type="PANTHER" id="PTHR30570">
    <property type="entry name" value="PERIPLASMIC PHOSPHATE BINDING COMPONENT OF PHOSPHATE ABC TRANSPORTER"/>
    <property type="match status" value="1"/>
</dbReference>
<dbReference type="Gene3D" id="3.40.190.10">
    <property type="entry name" value="Periplasmic binding protein-like II"/>
    <property type="match status" value="2"/>
</dbReference>
<feature type="transmembrane region" description="Helical" evidence="13">
    <location>
        <begin position="12"/>
        <end position="31"/>
    </location>
</feature>
<evidence type="ECO:0000259" key="14">
    <source>
        <dbReference type="Pfam" id="PF12849"/>
    </source>
</evidence>
<evidence type="ECO:0000256" key="7">
    <source>
        <dbReference type="ARBA" id="ARBA00022592"/>
    </source>
</evidence>
<evidence type="ECO:0000256" key="1">
    <source>
        <dbReference type="ARBA" id="ARBA00002841"/>
    </source>
</evidence>
<feature type="domain" description="PBP" evidence="14">
    <location>
        <begin position="37"/>
        <end position="265"/>
    </location>
</feature>
<organism evidence="15">
    <name type="scientific">Lactiplantibacillus pentosus MP-10</name>
    <dbReference type="NCBI Taxonomy" id="1028490"/>
    <lineage>
        <taxon>Bacteria</taxon>
        <taxon>Bacillati</taxon>
        <taxon>Bacillota</taxon>
        <taxon>Bacilli</taxon>
        <taxon>Lactobacillales</taxon>
        <taxon>Lactobacillaceae</taxon>
        <taxon>Lactiplantibacillus</taxon>
    </lineage>
</organism>
<evidence type="ECO:0000256" key="3">
    <source>
        <dbReference type="ARBA" id="ARBA00008725"/>
    </source>
</evidence>
<evidence type="ECO:0000313" key="15">
    <source>
        <dbReference type="EMBL" id="CCB82688.1"/>
    </source>
</evidence>